<feature type="domain" description="7,8-dihydro-6-hydroxymethylpterin-pyrophosphokinase" evidence="9">
    <location>
        <begin position="88"/>
        <end position="99"/>
    </location>
</feature>
<dbReference type="RefSeq" id="WP_378153835.1">
    <property type="nucleotide sequence ID" value="NZ_JBHSEC010000012.1"/>
</dbReference>
<dbReference type="GO" id="GO:0003848">
    <property type="term" value="F:2-amino-4-hydroxy-6-hydroxymethyldihydropteridine diphosphokinase activity"/>
    <property type="evidence" value="ECO:0007669"/>
    <property type="project" value="UniProtKB-EC"/>
</dbReference>
<name>A0ABV8X7H0_9LACT</name>
<keyword evidence="7" id="KW-0067">ATP-binding</keyword>
<dbReference type="PANTHER" id="PTHR43071">
    <property type="entry name" value="2-AMINO-4-HYDROXY-6-HYDROXYMETHYLDIHYDROPTERIDINE PYROPHOSPHOKINASE"/>
    <property type="match status" value="1"/>
</dbReference>
<proteinExistence type="predicted"/>
<evidence type="ECO:0000256" key="5">
    <source>
        <dbReference type="ARBA" id="ARBA00022741"/>
    </source>
</evidence>
<keyword evidence="8" id="KW-0289">Folate biosynthesis</keyword>
<keyword evidence="6" id="KW-0418">Kinase</keyword>
<reference evidence="11" key="1">
    <citation type="journal article" date="2019" name="Int. J. Syst. Evol. Microbiol.">
        <title>The Global Catalogue of Microorganisms (GCM) 10K type strain sequencing project: providing services to taxonomists for standard genome sequencing and annotation.</title>
        <authorList>
            <consortium name="The Broad Institute Genomics Platform"/>
            <consortium name="The Broad Institute Genome Sequencing Center for Infectious Disease"/>
            <person name="Wu L."/>
            <person name="Ma J."/>
        </authorList>
    </citation>
    <scope>NUCLEOTIDE SEQUENCE [LARGE SCALE GENOMIC DNA]</scope>
    <source>
        <strain evidence="11">CCUG 59778</strain>
    </source>
</reference>
<gene>
    <name evidence="10" type="primary">folK</name>
    <name evidence="10" type="ORF">ACFOZY_07225</name>
</gene>
<evidence type="ECO:0000256" key="2">
    <source>
        <dbReference type="ARBA" id="ARBA00005051"/>
    </source>
</evidence>
<organism evidence="10 11">
    <name type="scientific">Chungangia koreensis</name>
    <dbReference type="NCBI Taxonomy" id="752657"/>
    <lineage>
        <taxon>Bacteria</taxon>
        <taxon>Bacillati</taxon>
        <taxon>Bacillota</taxon>
        <taxon>Bacilli</taxon>
        <taxon>Lactobacillales</taxon>
        <taxon>Chungangia</taxon>
    </lineage>
</organism>
<dbReference type="NCBIfam" id="TIGR01498">
    <property type="entry name" value="folK"/>
    <property type="match status" value="1"/>
</dbReference>
<comment type="pathway">
    <text evidence="2">Cofactor biosynthesis; tetrahydrofolate biosynthesis; 2-amino-4-hydroxy-6-hydroxymethyl-7,8-dihydropteridine diphosphate from 7,8-dihydroneopterin triphosphate: step 4/4.</text>
</comment>
<evidence type="ECO:0000256" key="1">
    <source>
        <dbReference type="ARBA" id="ARBA00000198"/>
    </source>
</evidence>
<evidence type="ECO:0000256" key="4">
    <source>
        <dbReference type="ARBA" id="ARBA00022679"/>
    </source>
</evidence>
<keyword evidence="11" id="KW-1185">Reference proteome</keyword>
<keyword evidence="4 10" id="KW-0808">Transferase</keyword>
<dbReference type="Proteomes" id="UP001595817">
    <property type="component" value="Unassembled WGS sequence"/>
</dbReference>
<comment type="caution">
    <text evidence="10">The sequence shown here is derived from an EMBL/GenBank/DDBJ whole genome shotgun (WGS) entry which is preliminary data.</text>
</comment>
<dbReference type="PROSITE" id="PS00794">
    <property type="entry name" value="HPPK"/>
    <property type="match status" value="1"/>
</dbReference>
<evidence type="ECO:0000256" key="3">
    <source>
        <dbReference type="ARBA" id="ARBA00013253"/>
    </source>
</evidence>
<dbReference type="Gene3D" id="3.30.70.560">
    <property type="entry name" value="7,8-Dihydro-6-hydroxymethylpterin-pyrophosphokinase HPPK"/>
    <property type="match status" value="1"/>
</dbReference>
<evidence type="ECO:0000313" key="10">
    <source>
        <dbReference type="EMBL" id="MFC4410227.1"/>
    </source>
</evidence>
<comment type="catalytic activity">
    <reaction evidence="1">
        <text>6-hydroxymethyl-7,8-dihydropterin + ATP = (7,8-dihydropterin-6-yl)methyl diphosphate + AMP + H(+)</text>
        <dbReference type="Rhea" id="RHEA:11412"/>
        <dbReference type="ChEBI" id="CHEBI:15378"/>
        <dbReference type="ChEBI" id="CHEBI:30616"/>
        <dbReference type="ChEBI" id="CHEBI:44841"/>
        <dbReference type="ChEBI" id="CHEBI:72950"/>
        <dbReference type="ChEBI" id="CHEBI:456215"/>
        <dbReference type="EC" id="2.7.6.3"/>
    </reaction>
</comment>
<dbReference type="InterPro" id="IPR000550">
    <property type="entry name" value="Hppk"/>
</dbReference>
<evidence type="ECO:0000259" key="9">
    <source>
        <dbReference type="PROSITE" id="PS00794"/>
    </source>
</evidence>
<accession>A0ABV8X7H0</accession>
<dbReference type="PANTHER" id="PTHR43071:SF1">
    <property type="entry name" value="2-AMINO-4-HYDROXY-6-HYDROXYMETHYLDIHYDROPTERIDINE PYROPHOSPHOKINASE"/>
    <property type="match status" value="1"/>
</dbReference>
<dbReference type="EC" id="2.7.6.3" evidence="3"/>
<dbReference type="SUPFAM" id="SSF55083">
    <property type="entry name" value="6-hydroxymethyl-7,8-dihydropterin pyrophosphokinase, HPPK"/>
    <property type="match status" value="1"/>
</dbReference>
<keyword evidence="5" id="KW-0547">Nucleotide-binding</keyword>
<evidence type="ECO:0000256" key="8">
    <source>
        <dbReference type="ARBA" id="ARBA00022909"/>
    </source>
</evidence>
<dbReference type="EMBL" id="JBHSEC010000012">
    <property type="protein sequence ID" value="MFC4410227.1"/>
    <property type="molecule type" value="Genomic_DNA"/>
</dbReference>
<dbReference type="InterPro" id="IPR035907">
    <property type="entry name" value="Hppk_sf"/>
</dbReference>
<dbReference type="Pfam" id="PF01288">
    <property type="entry name" value="HPPK"/>
    <property type="match status" value="1"/>
</dbReference>
<sequence>MNRAYLSLGSNMGDRLELLKKAVHMLYEHEAIQLEDVSSVYETEPVGLTDQPAFLNIVVEISTSLTPVGLLQECQQIEENLDRVRVVRWGPRTIDLDILFYNHENIETETLTVPHPRMHERAFVLVPLAEIAPGIAPVPVVGTEGVQIWKTVDSVEDFFNM</sequence>
<evidence type="ECO:0000256" key="6">
    <source>
        <dbReference type="ARBA" id="ARBA00022777"/>
    </source>
</evidence>
<dbReference type="CDD" id="cd00483">
    <property type="entry name" value="HPPK"/>
    <property type="match status" value="1"/>
</dbReference>
<evidence type="ECO:0000256" key="7">
    <source>
        <dbReference type="ARBA" id="ARBA00022840"/>
    </source>
</evidence>
<evidence type="ECO:0000313" key="11">
    <source>
        <dbReference type="Proteomes" id="UP001595817"/>
    </source>
</evidence>
<protein>
    <recommendedName>
        <fullName evidence="3">2-amino-4-hydroxy-6-hydroxymethyldihydropteridine diphosphokinase</fullName>
        <ecNumber evidence="3">2.7.6.3</ecNumber>
    </recommendedName>
</protein>